<sequence>MFVVSLVLPVIVFQKRKHMMTPGKKHPRHQPHCKAHSQLFL</sequence>
<accession>M1Z227</accession>
<comment type="caution">
    <text evidence="2">The sequence shown here is derived from an EMBL/GenBank/DDBJ whole genome shotgun (WGS) entry which is preliminary data.</text>
</comment>
<keyword evidence="3" id="KW-1185">Reference proteome</keyword>
<dbReference type="Proteomes" id="UP000011704">
    <property type="component" value="Unassembled WGS sequence"/>
</dbReference>
<organism evidence="2 3">
    <name type="scientific">Nitrospina gracilis (strain 3/211)</name>
    <dbReference type="NCBI Taxonomy" id="1266370"/>
    <lineage>
        <taxon>Bacteria</taxon>
        <taxon>Pseudomonadati</taxon>
        <taxon>Nitrospinota/Tectimicrobiota group</taxon>
        <taxon>Nitrospinota</taxon>
        <taxon>Nitrospinia</taxon>
        <taxon>Nitrospinales</taxon>
        <taxon>Nitrospinaceae</taxon>
        <taxon>Nitrospina</taxon>
    </lineage>
</organism>
<gene>
    <name evidence="2" type="ORF">NITGR_800015</name>
</gene>
<evidence type="ECO:0000256" key="1">
    <source>
        <dbReference type="SAM" id="MobiDB-lite"/>
    </source>
</evidence>
<dbReference type="AlphaFoldDB" id="M1Z227"/>
<proteinExistence type="predicted"/>
<reference evidence="2 3" key="1">
    <citation type="journal article" date="2013" name="Front. Microbiol.">
        <title>The genome of Nitrospina gracilis illuminates the metabolism and evolution of the major marine nitrite oxidizer.</title>
        <authorList>
            <person name="Luecker S."/>
            <person name="Nowka B."/>
            <person name="Rattei T."/>
            <person name="Spieck E."/>
            <person name="and Daims H."/>
        </authorList>
    </citation>
    <scope>NUCLEOTIDE SEQUENCE [LARGE SCALE GENOMIC DNA]</scope>
    <source>
        <strain evidence="2 3">3/211</strain>
    </source>
</reference>
<evidence type="ECO:0000313" key="2">
    <source>
        <dbReference type="EMBL" id="CCQ91764.1"/>
    </source>
</evidence>
<evidence type="ECO:0000313" key="3">
    <source>
        <dbReference type="Proteomes" id="UP000011704"/>
    </source>
</evidence>
<name>M1Z227_NITG3</name>
<feature type="compositionally biased region" description="Basic residues" evidence="1">
    <location>
        <begin position="19"/>
        <end position="35"/>
    </location>
</feature>
<feature type="region of interest" description="Disordered" evidence="1">
    <location>
        <begin position="19"/>
        <end position="41"/>
    </location>
</feature>
<dbReference type="InParanoid" id="M1Z227"/>
<dbReference type="HOGENOM" id="CLU_3273391_0_0_0"/>
<protein>
    <submittedName>
        <fullName evidence="2">Uncharacterized protein</fullName>
    </submittedName>
</protein>
<dbReference type="EMBL" id="CAQJ01000089">
    <property type="protein sequence ID" value="CCQ91764.1"/>
    <property type="molecule type" value="Genomic_DNA"/>
</dbReference>